<comment type="function">
    <text evidence="5">Catalyzes the cleavage of L-kynurenine (L-Kyn) and L-3-hydroxykynurenine (L-3OHKyn) into anthranilic acid (AA) and 3-hydroxyanthranilic acid (3-OHAA), respectively.</text>
</comment>
<dbReference type="UniPathway" id="UPA00334">
    <property type="reaction ID" value="UER00455"/>
</dbReference>
<dbReference type="Gene3D" id="3.90.1150.10">
    <property type="entry name" value="Aspartate Aminotransferase, domain 1"/>
    <property type="match status" value="1"/>
</dbReference>
<dbReference type="GO" id="GO:0030170">
    <property type="term" value="F:pyridoxal phosphate binding"/>
    <property type="evidence" value="ECO:0007669"/>
    <property type="project" value="UniProtKB-UniRule"/>
</dbReference>
<dbReference type="GO" id="GO:0005737">
    <property type="term" value="C:cytoplasm"/>
    <property type="evidence" value="ECO:0007669"/>
    <property type="project" value="UniProtKB-UniRule"/>
</dbReference>
<dbReference type="InterPro" id="IPR010111">
    <property type="entry name" value="Kynureninase"/>
</dbReference>
<dbReference type="GO" id="GO:0030429">
    <property type="term" value="F:kynureninase activity"/>
    <property type="evidence" value="ECO:0007669"/>
    <property type="project" value="UniProtKB-UniRule"/>
</dbReference>
<comment type="catalytic activity">
    <reaction evidence="5">
        <text>L-kynurenine + H2O = anthranilate + L-alanine + H(+)</text>
        <dbReference type="Rhea" id="RHEA:16813"/>
        <dbReference type="ChEBI" id="CHEBI:15377"/>
        <dbReference type="ChEBI" id="CHEBI:15378"/>
        <dbReference type="ChEBI" id="CHEBI:16567"/>
        <dbReference type="ChEBI" id="CHEBI:57959"/>
        <dbReference type="ChEBI" id="CHEBI:57972"/>
        <dbReference type="EC" id="3.7.1.3"/>
    </reaction>
</comment>
<dbReference type="PIRSF" id="PIRSF038800">
    <property type="entry name" value="KYNU"/>
    <property type="match status" value="1"/>
</dbReference>
<dbReference type="GO" id="GO:0019441">
    <property type="term" value="P:L-tryptophan catabolic process to kynurenine"/>
    <property type="evidence" value="ECO:0007669"/>
    <property type="project" value="TreeGrafter"/>
</dbReference>
<dbReference type="SUPFAM" id="SSF53383">
    <property type="entry name" value="PLP-dependent transferases"/>
    <property type="match status" value="1"/>
</dbReference>
<dbReference type="eggNOG" id="COG3844">
    <property type="taxonomic scope" value="Bacteria"/>
</dbReference>
<dbReference type="GO" id="GO:0009435">
    <property type="term" value="P:NAD+ biosynthetic process"/>
    <property type="evidence" value="ECO:0007669"/>
    <property type="project" value="UniProtKB-UniRule"/>
</dbReference>
<evidence type="ECO:0000256" key="1">
    <source>
        <dbReference type="ARBA" id="ARBA00022642"/>
    </source>
</evidence>
<protein>
    <recommendedName>
        <fullName evidence="4 5">Kynureninase</fullName>
        <ecNumber evidence="4 5">3.7.1.3</ecNumber>
    </recommendedName>
</protein>
<dbReference type="UniPathway" id="UPA00253">
    <property type="reaction ID" value="UER00329"/>
</dbReference>
<comment type="pathway">
    <text evidence="5">Amino-acid degradation; L-kynurenine degradation; L-alanine and anthranilate from L-kynurenine: step 1/1.</text>
</comment>
<dbReference type="PANTHER" id="PTHR14084:SF0">
    <property type="entry name" value="KYNURENINASE"/>
    <property type="match status" value="1"/>
</dbReference>
<comment type="pathway">
    <text evidence="5">Cofactor biosynthesis; NAD(+) biosynthesis; quinolinate from L-kynurenine: step 2/3.</text>
</comment>
<proteinExistence type="inferred from homology"/>
<organism evidence="6 7">
    <name type="scientific">Pseudooceanicola batsensis (strain ATCC BAA-863 / DSM 15984 / KCTC 12145 / HTCC2597)</name>
    <name type="common">Oceanicola batsensis</name>
    <dbReference type="NCBI Taxonomy" id="252305"/>
    <lineage>
        <taxon>Bacteria</taxon>
        <taxon>Pseudomonadati</taxon>
        <taxon>Pseudomonadota</taxon>
        <taxon>Alphaproteobacteria</taxon>
        <taxon>Rhodobacterales</taxon>
        <taxon>Paracoccaceae</taxon>
        <taxon>Pseudooceanicola</taxon>
    </lineage>
</organism>
<dbReference type="InterPro" id="IPR015424">
    <property type="entry name" value="PyrdxlP-dep_Trfase"/>
</dbReference>
<evidence type="ECO:0000256" key="4">
    <source>
        <dbReference type="NCBIfam" id="TIGR01814"/>
    </source>
</evidence>
<dbReference type="AlphaFoldDB" id="A3TUF2"/>
<keyword evidence="1 5" id="KW-0662">Pyridine nucleotide biosynthesis</keyword>
<dbReference type="Pfam" id="PF22580">
    <property type="entry name" value="KYNU_C"/>
    <property type="match status" value="1"/>
</dbReference>
<comment type="catalytic activity">
    <reaction evidence="5">
        <text>3-hydroxy-L-kynurenine + H2O = 3-hydroxyanthranilate + L-alanine + H(+)</text>
        <dbReference type="Rhea" id="RHEA:25143"/>
        <dbReference type="ChEBI" id="CHEBI:15377"/>
        <dbReference type="ChEBI" id="CHEBI:15378"/>
        <dbReference type="ChEBI" id="CHEBI:36559"/>
        <dbReference type="ChEBI" id="CHEBI:57972"/>
        <dbReference type="ChEBI" id="CHEBI:58125"/>
        <dbReference type="EC" id="3.7.1.3"/>
    </reaction>
</comment>
<evidence type="ECO:0000256" key="3">
    <source>
        <dbReference type="ARBA" id="ARBA00022898"/>
    </source>
</evidence>
<dbReference type="STRING" id="252305.OB2597_08399"/>
<gene>
    <name evidence="6" type="ORF">OB2597_08399</name>
</gene>
<dbReference type="GO" id="GO:0043420">
    <property type="term" value="P:anthranilate metabolic process"/>
    <property type="evidence" value="ECO:0007669"/>
    <property type="project" value="TreeGrafter"/>
</dbReference>
<evidence type="ECO:0000256" key="5">
    <source>
        <dbReference type="PIRNR" id="PIRNR038800"/>
    </source>
</evidence>
<keyword evidence="2 5" id="KW-0378">Hydrolase</keyword>
<dbReference type="RefSeq" id="WP_009805903.1">
    <property type="nucleotide sequence ID" value="NZ_CH724131.1"/>
</dbReference>
<comment type="cofactor">
    <cofactor evidence="5">
        <name>pyridoxal 5'-phosphate</name>
        <dbReference type="ChEBI" id="CHEBI:597326"/>
    </cofactor>
</comment>
<dbReference type="InterPro" id="IPR015421">
    <property type="entry name" value="PyrdxlP-dep_Trfase_major"/>
</dbReference>
<dbReference type="GO" id="GO:0097053">
    <property type="term" value="P:L-kynurenine catabolic process"/>
    <property type="evidence" value="ECO:0007669"/>
    <property type="project" value="UniProtKB-UniPathway"/>
</dbReference>
<keyword evidence="7" id="KW-1185">Reference proteome</keyword>
<dbReference type="Proteomes" id="UP000004318">
    <property type="component" value="Unassembled WGS sequence"/>
</dbReference>
<evidence type="ECO:0000256" key="2">
    <source>
        <dbReference type="ARBA" id="ARBA00022801"/>
    </source>
</evidence>
<dbReference type="HOGENOM" id="CLU_003433_4_1_5"/>
<dbReference type="EC" id="3.7.1.3" evidence="4 5"/>
<evidence type="ECO:0000313" key="7">
    <source>
        <dbReference type="Proteomes" id="UP000004318"/>
    </source>
</evidence>
<dbReference type="NCBIfam" id="TIGR01814">
    <property type="entry name" value="kynureninase"/>
    <property type="match status" value="1"/>
</dbReference>
<dbReference type="FunFam" id="3.40.640.10:FF:000107">
    <property type="entry name" value="Kynureninase"/>
    <property type="match status" value="1"/>
</dbReference>
<dbReference type="Gene3D" id="3.40.640.10">
    <property type="entry name" value="Type I PLP-dependent aspartate aminotransferase-like (Major domain)"/>
    <property type="match status" value="1"/>
</dbReference>
<dbReference type="InterPro" id="IPR015422">
    <property type="entry name" value="PyrdxlP-dep_Trfase_small"/>
</dbReference>
<dbReference type="OrthoDB" id="9812626at2"/>
<name>A3TUF2_PSEBH</name>
<dbReference type="PANTHER" id="PTHR14084">
    <property type="entry name" value="KYNURENINASE"/>
    <property type="match status" value="1"/>
</dbReference>
<keyword evidence="3 5" id="KW-0663">Pyridoxal phosphate</keyword>
<comment type="subunit">
    <text evidence="5">Homodimer.</text>
</comment>
<dbReference type="EMBL" id="AAMO01000002">
    <property type="protein sequence ID" value="EAQ04148.1"/>
    <property type="molecule type" value="Genomic_DNA"/>
</dbReference>
<accession>A3TUF2</accession>
<sequence length="400" mass="43256">MKTDVNSLPRKHLFDLPEGMIYLDGNSLGPLPRAVKDHLGAVVTDQWGGHLIKGWNLDGWMEQPMRVGNAIAGLIGAPEGSVVMGDTLSIKVYQALSAALEMRPERKVILSDSGNFPSDLYMAEGLIRHLGQGHELRVVAPEEVASVIGEDVAVVMITQVDYRTGRMHDMAGITEAAHAAGAVMLWDLAHSAGAVPVDLAASGCEFAVGCTYKYLNGGPGAPAFIYVRPDLVGGIRPALSGWLGHDAPFAFEPSYRPAGDIERMRVGTPPVLQMSALEVALGVWNGIDMEDVRAASVALCELFIAEVEARCPQLTLASPREAAMRGSQVSFRFENGYAAMQALIARDVIGDFRAPDVMRFGFTPLYVDEADVRRAVSILADILDNRLWDDPAYRRTARVT</sequence>
<evidence type="ECO:0000313" key="6">
    <source>
        <dbReference type="EMBL" id="EAQ04148.1"/>
    </source>
</evidence>
<reference evidence="6 7" key="1">
    <citation type="journal article" date="2010" name="J. Bacteriol.">
        <title>Genome sequences of Oceanicola granulosus HTCC2516(T) and Oceanicola batsensis HTCC2597(TDelta).</title>
        <authorList>
            <person name="Thrash J.C."/>
            <person name="Cho J.C."/>
            <person name="Vergin K.L."/>
            <person name="Giovannoni S.J."/>
        </authorList>
    </citation>
    <scope>NUCLEOTIDE SEQUENCE [LARGE SCALE GENOMIC DNA]</scope>
    <source>
        <strain evidence="7">ATCC BAA-863 / DSM 15984 / KCTC 12145 / HTCC2597</strain>
    </source>
</reference>
<comment type="similarity">
    <text evidence="5">Belongs to the kynureninase family.</text>
</comment>
<comment type="caution">
    <text evidence="6">The sequence shown here is derived from an EMBL/GenBank/DDBJ whole genome shotgun (WGS) entry which is preliminary data.</text>
</comment>